<evidence type="ECO:0000256" key="4">
    <source>
        <dbReference type="ARBA" id="ARBA00022729"/>
    </source>
</evidence>
<evidence type="ECO:0000313" key="9">
    <source>
        <dbReference type="EMBL" id="GHA73617.1"/>
    </source>
</evidence>
<dbReference type="GO" id="GO:0042597">
    <property type="term" value="C:periplasmic space"/>
    <property type="evidence" value="ECO:0007669"/>
    <property type="project" value="UniProtKB-SubCell"/>
</dbReference>
<dbReference type="InterPro" id="IPR013766">
    <property type="entry name" value="Thioredoxin_domain"/>
</dbReference>
<dbReference type="Pfam" id="PF01323">
    <property type="entry name" value="DSBA"/>
    <property type="match status" value="1"/>
</dbReference>
<keyword evidence="7" id="KW-0676">Redox-active center</keyword>
<dbReference type="PROSITE" id="PS51352">
    <property type="entry name" value="THIOREDOXIN_2"/>
    <property type="match status" value="1"/>
</dbReference>
<sequence length="231" mass="25855">MPTNFIMSPSLSLRRHRLVANLLRLFVLWLSMALLILLPRLSWAVESEVLADVNTLESVSAPGRVQPVGDVEVVEFFWYGCAHCNAVHRQLDGWASTLPANVRYVRMPVNLTGRDELQQRLYYTLEALDRMDLHHLVFDDIHFGKKKLTTSANIAVWARSKGILSNSWQTAFNSAEVRQKVMAAQAAFARFGLNGVPALVVNGRYALPAGNLNYAVPRANSLITQELKVAK</sequence>
<dbReference type="InterPro" id="IPR001853">
    <property type="entry name" value="DSBA-like_thioredoxin_dom"/>
</dbReference>
<dbReference type="Proteomes" id="UP000614287">
    <property type="component" value="Unassembled WGS sequence"/>
</dbReference>
<comment type="subcellular location">
    <subcellularLocation>
        <location evidence="1">Periplasm</location>
    </subcellularLocation>
</comment>
<evidence type="ECO:0000256" key="7">
    <source>
        <dbReference type="ARBA" id="ARBA00023284"/>
    </source>
</evidence>
<name>A0A8J3G004_9BURK</name>
<dbReference type="SUPFAM" id="SSF52833">
    <property type="entry name" value="Thioredoxin-like"/>
    <property type="match status" value="1"/>
</dbReference>
<evidence type="ECO:0000256" key="5">
    <source>
        <dbReference type="ARBA" id="ARBA00022764"/>
    </source>
</evidence>
<reference evidence="9" key="1">
    <citation type="journal article" date="2014" name="Int. J. Syst. Evol. Microbiol.">
        <title>Complete genome sequence of Corynebacterium casei LMG S-19264T (=DSM 44701T), isolated from a smear-ripened cheese.</title>
        <authorList>
            <consortium name="US DOE Joint Genome Institute (JGI-PGF)"/>
            <person name="Walter F."/>
            <person name="Albersmeier A."/>
            <person name="Kalinowski J."/>
            <person name="Ruckert C."/>
        </authorList>
    </citation>
    <scope>NUCLEOTIDE SEQUENCE</scope>
    <source>
        <strain evidence="9">KCTC 32501</strain>
    </source>
</reference>
<evidence type="ECO:0000313" key="10">
    <source>
        <dbReference type="Proteomes" id="UP000614287"/>
    </source>
</evidence>
<dbReference type="InterPro" id="IPR036249">
    <property type="entry name" value="Thioredoxin-like_sf"/>
</dbReference>
<evidence type="ECO:0000256" key="1">
    <source>
        <dbReference type="ARBA" id="ARBA00004418"/>
    </source>
</evidence>
<dbReference type="GO" id="GO:0015036">
    <property type="term" value="F:disulfide oxidoreductase activity"/>
    <property type="evidence" value="ECO:0007669"/>
    <property type="project" value="UniProtKB-ARBA"/>
</dbReference>
<feature type="domain" description="Thioredoxin" evidence="8">
    <location>
        <begin position="44"/>
        <end position="186"/>
    </location>
</feature>
<gene>
    <name evidence="9" type="primary">dsbA</name>
    <name evidence="9" type="ORF">GCM10009007_13330</name>
</gene>
<evidence type="ECO:0000256" key="6">
    <source>
        <dbReference type="ARBA" id="ARBA00023157"/>
    </source>
</evidence>
<accession>A0A8J3G004</accession>
<dbReference type="EMBL" id="BMZG01000006">
    <property type="protein sequence ID" value="GHA73617.1"/>
    <property type="molecule type" value="Genomic_DNA"/>
</dbReference>
<dbReference type="InterPro" id="IPR023205">
    <property type="entry name" value="DsbA/DsbL"/>
</dbReference>
<dbReference type="PANTHER" id="PTHR35891">
    <property type="entry name" value="THIOL:DISULFIDE INTERCHANGE PROTEIN DSBA"/>
    <property type="match status" value="1"/>
</dbReference>
<reference evidence="9" key="2">
    <citation type="submission" date="2020-09" db="EMBL/GenBank/DDBJ databases">
        <authorList>
            <person name="Sun Q."/>
            <person name="Kim S."/>
        </authorList>
    </citation>
    <scope>NUCLEOTIDE SEQUENCE</scope>
    <source>
        <strain evidence="9">KCTC 32501</strain>
    </source>
</reference>
<dbReference type="InterPro" id="IPR050824">
    <property type="entry name" value="Thiol_disulfide_DsbA"/>
</dbReference>
<keyword evidence="4" id="KW-0732">Signal</keyword>
<dbReference type="AlphaFoldDB" id="A0A8J3G004"/>
<keyword evidence="10" id="KW-1185">Reference proteome</keyword>
<dbReference type="CDD" id="cd03019">
    <property type="entry name" value="DsbA_DsbA"/>
    <property type="match status" value="1"/>
</dbReference>
<dbReference type="PANTHER" id="PTHR35891:SF2">
    <property type="entry name" value="THIOL:DISULFIDE INTERCHANGE PROTEIN DSBA"/>
    <property type="match status" value="1"/>
</dbReference>
<comment type="caution">
    <text evidence="9">The sequence shown here is derived from an EMBL/GenBank/DDBJ whole genome shotgun (WGS) entry which is preliminary data.</text>
</comment>
<comment type="similarity">
    <text evidence="2">Belongs to the thioredoxin family. DsbA subfamily.</text>
</comment>
<proteinExistence type="inferred from homology"/>
<organism evidence="9 10">
    <name type="scientific">Formosimonas limnophila</name>
    <dbReference type="NCBI Taxonomy" id="1384487"/>
    <lineage>
        <taxon>Bacteria</taxon>
        <taxon>Pseudomonadati</taxon>
        <taxon>Pseudomonadota</taxon>
        <taxon>Betaproteobacteria</taxon>
        <taxon>Burkholderiales</taxon>
        <taxon>Burkholderiaceae</taxon>
        <taxon>Formosimonas</taxon>
    </lineage>
</organism>
<evidence type="ECO:0000256" key="2">
    <source>
        <dbReference type="ARBA" id="ARBA00005791"/>
    </source>
</evidence>
<keyword evidence="5" id="KW-0574">Periplasm</keyword>
<evidence type="ECO:0000259" key="8">
    <source>
        <dbReference type="PROSITE" id="PS51352"/>
    </source>
</evidence>
<dbReference type="InterPro" id="IPR017937">
    <property type="entry name" value="Thioredoxin_CS"/>
</dbReference>
<dbReference type="PROSITE" id="PS00194">
    <property type="entry name" value="THIOREDOXIN_1"/>
    <property type="match status" value="1"/>
</dbReference>
<protein>
    <recommendedName>
        <fullName evidence="3">Thiol:disulfide interchange protein DsbA</fullName>
    </recommendedName>
</protein>
<dbReference type="Gene3D" id="3.40.30.10">
    <property type="entry name" value="Glutaredoxin"/>
    <property type="match status" value="1"/>
</dbReference>
<evidence type="ECO:0000256" key="3">
    <source>
        <dbReference type="ARBA" id="ARBA00013831"/>
    </source>
</evidence>
<keyword evidence="6" id="KW-1015">Disulfide bond</keyword>